<reference evidence="1" key="1">
    <citation type="submission" date="2021-03" db="EMBL/GenBank/DDBJ databases">
        <title>Plesiomonas shigelloides zfcc0051, isolated from zebrafish feces.</title>
        <authorList>
            <person name="Vanderhoek Z."/>
            <person name="Gaulke C."/>
        </authorList>
    </citation>
    <scope>NUCLEOTIDE SEQUENCE</scope>
    <source>
        <strain evidence="1">Zfcc0051</strain>
    </source>
</reference>
<name>A0A8I2B4E3_PLESH</name>
<proteinExistence type="predicted"/>
<sequence>MFDWFKNKTAPAPTTPSTPEVLGLRLGGVVEFDDLALRLIEPHVIFEGAARSQIIQAVGEVKLDDNSRLLRFYTDDEGFIQVLQQGGTEDSHVIDVKLWYFYQTQAVDTQASWDDLLQNGIVRSEWSLEGETFEKVWHNERPVAMTEKTWNAGTLYPSETDQFIMLYQRQVNDSLDEFVMISAEEKLIFNDQERALVISTGINLTPTDFKVI</sequence>
<dbReference type="AlphaFoldDB" id="A0A8I2B4E3"/>
<dbReference type="Proteomes" id="UP000664658">
    <property type="component" value="Unassembled WGS sequence"/>
</dbReference>
<evidence type="ECO:0000313" key="2">
    <source>
        <dbReference type="Proteomes" id="UP000664658"/>
    </source>
</evidence>
<protein>
    <submittedName>
        <fullName evidence="1">YjfK family protein</fullName>
    </submittedName>
</protein>
<accession>A0A8I2B4E3</accession>
<dbReference type="InterPro" id="IPR019621">
    <property type="entry name" value="DUF2491"/>
</dbReference>
<evidence type="ECO:0000313" key="1">
    <source>
        <dbReference type="EMBL" id="MBO1106827.1"/>
    </source>
</evidence>
<dbReference type="EMBL" id="JAFNAA010000001">
    <property type="protein sequence ID" value="MBO1106827.1"/>
    <property type="molecule type" value="Genomic_DNA"/>
</dbReference>
<dbReference type="RefSeq" id="WP_207541458.1">
    <property type="nucleotide sequence ID" value="NZ_JAFNAA010000001.1"/>
</dbReference>
<organism evidence="1 2">
    <name type="scientific">Plesiomonas shigelloides</name>
    <name type="common">Aeromonas shigelloides</name>
    <dbReference type="NCBI Taxonomy" id="703"/>
    <lineage>
        <taxon>Bacteria</taxon>
        <taxon>Pseudomonadati</taxon>
        <taxon>Pseudomonadota</taxon>
        <taxon>Gammaproteobacteria</taxon>
        <taxon>Enterobacterales</taxon>
        <taxon>Enterobacteriaceae</taxon>
        <taxon>Plesiomonas</taxon>
    </lineage>
</organism>
<gene>
    <name evidence="1" type="ORF">J2R62_01080</name>
</gene>
<dbReference type="Pfam" id="PF10679">
    <property type="entry name" value="DUF2491"/>
    <property type="match status" value="1"/>
</dbReference>
<comment type="caution">
    <text evidence="1">The sequence shown here is derived from an EMBL/GenBank/DDBJ whole genome shotgun (WGS) entry which is preliminary data.</text>
</comment>